<organism evidence="4 5">
    <name type="scientific">Acanthamoeba castellanii (strain ATCC 30010 / Neff)</name>
    <dbReference type="NCBI Taxonomy" id="1257118"/>
    <lineage>
        <taxon>Eukaryota</taxon>
        <taxon>Amoebozoa</taxon>
        <taxon>Discosea</taxon>
        <taxon>Longamoebia</taxon>
        <taxon>Centramoebida</taxon>
        <taxon>Acanthamoebidae</taxon>
        <taxon>Acanthamoeba</taxon>
    </lineage>
</organism>
<dbReference type="PANTHER" id="PTHR10170">
    <property type="entry name" value="HUNTINGTON DISEASE PROTEIN"/>
    <property type="match status" value="1"/>
</dbReference>
<reference evidence="4 5" key="1">
    <citation type="journal article" date="2013" name="Genome Biol.">
        <title>Genome of Acanthamoeba castellanii highlights extensive lateral gene transfer and early evolution of tyrosine kinase signaling.</title>
        <authorList>
            <person name="Clarke M."/>
            <person name="Lohan A.J."/>
            <person name="Liu B."/>
            <person name="Lagkouvardos I."/>
            <person name="Roy S."/>
            <person name="Zafar N."/>
            <person name="Bertelli C."/>
            <person name="Schilde C."/>
            <person name="Kianianmomeni A."/>
            <person name="Burglin T.R."/>
            <person name="Frech C."/>
            <person name="Turcotte B."/>
            <person name="Kopec K.O."/>
            <person name="Synnott J.M."/>
            <person name="Choo C."/>
            <person name="Paponov I."/>
            <person name="Finkler A."/>
            <person name="Soon Heng Tan C."/>
            <person name="Hutchins A.P."/>
            <person name="Weinmeier T."/>
            <person name="Rattei T."/>
            <person name="Chu J.S."/>
            <person name="Gimenez G."/>
            <person name="Irimia M."/>
            <person name="Rigden D.J."/>
            <person name="Fitzpatrick D.A."/>
            <person name="Lorenzo-Morales J."/>
            <person name="Bateman A."/>
            <person name="Chiu C.H."/>
            <person name="Tang P."/>
            <person name="Hegemann P."/>
            <person name="Fromm H."/>
            <person name="Raoult D."/>
            <person name="Greub G."/>
            <person name="Miranda-Saavedra D."/>
            <person name="Chen N."/>
            <person name="Nash P."/>
            <person name="Ginger M.L."/>
            <person name="Horn M."/>
            <person name="Schaap P."/>
            <person name="Caler L."/>
            <person name="Loftus B."/>
        </authorList>
    </citation>
    <scope>NUCLEOTIDE SEQUENCE [LARGE SCALE GENOMIC DNA]</scope>
    <source>
        <strain evidence="4 5">Neff</strain>
    </source>
</reference>
<feature type="region of interest" description="Disordered" evidence="3">
    <location>
        <begin position="401"/>
        <end position="475"/>
    </location>
</feature>
<dbReference type="InterPro" id="IPR024613">
    <property type="entry name" value="Huntingtin_N_HEAT_rpt-2"/>
</dbReference>
<keyword evidence="5" id="KW-1185">Reference proteome</keyword>
<dbReference type="VEuPathDB" id="AmoebaDB:ACA1_146860"/>
<feature type="compositionally biased region" description="Basic and acidic residues" evidence="3">
    <location>
        <begin position="458"/>
        <end position="473"/>
    </location>
</feature>
<proteinExistence type="inferred from homology"/>
<dbReference type="SUPFAM" id="SSF48371">
    <property type="entry name" value="ARM repeat"/>
    <property type="match status" value="2"/>
</dbReference>
<dbReference type="RefSeq" id="XP_004335260.1">
    <property type="nucleotide sequence ID" value="XM_004335212.1"/>
</dbReference>
<protein>
    <submittedName>
        <fullName evidence="4">HEAT repeat-containing protein</fullName>
    </submittedName>
</protein>
<dbReference type="InterPro" id="IPR016024">
    <property type="entry name" value="ARM-type_fold"/>
</dbReference>
<dbReference type="OrthoDB" id="15930at2759"/>
<dbReference type="InterPro" id="IPR028426">
    <property type="entry name" value="Huntingtin_fam"/>
</dbReference>
<dbReference type="Pfam" id="PF12372">
    <property type="entry name" value="Htt_N-HEAT"/>
    <property type="match status" value="2"/>
</dbReference>
<dbReference type="STRING" id="1257118.L8GJQ0"/>
<comment type="function">
    <text evidence="1">May play a role in microtubule-mediated transport or vesicle function.</text>
</comment>
<gene>
    <name evidence="4" type="ORF">ACA1_146860</name>
</gene>
<dbReference type="EMBL" id="KB008095">
    <property type="protein sequence ID" value="ELR13247.1"/>
    <property type="molecule type" value="Genomic_DNA"/>
</dbReference>
<dbReference type="InterPro" id="IPR011989">
    <property type="entry name" value="ARM-like"/>
</dbReference>
<dbReference type="KEGG" id="acan:ACA1_146860"/>
<feature type="compositionally biased region" description="Acidic residues" evidence="3">
    <location>
        <begin position="445"/>
        <end position="457"/>
    </location>
</feature>
<dbReference type="GO" id="GO:0005737">
    <property type="term" value="C:cytoplasm"/>
    <property type="evidence" value="ECO:0007669"/>
    <property type="project" value="TreeGrafter"/>
</dbReference>
<evidence type="ECO:0000313" key="4">
    <source>
        <dbReference type="EMBL" id="ELR13247.1"/>
    </source>
</evidence>
<dbReference type="Gene3D" id="1.25.10.10">
    <property type="entry name" value="Leucine-rich Repeat Variant"/>
    <property type="match status" value="1"/>
</dbReference>
<evidence type="ECO:0000256" key="1">
    <source>
        <dbReference type="ARBA" id="ARBA00002907"/>
    </source>
</evidence>
<accession>L8GJQ0</accession>
<evidence type="ECO:0000256" key="3">
    <source>
        <dbReference type="SAM" id="MobiDB-lite"/>
    </source>
</evidence>
<sequence>MDLSLERALKILETPTAAAPETVEFRESRIKSCRLIAAHLCNLALRANTDFAAQLSRGIAALLHTCGDKDMSVWTVADETLNKVIKSRPETASGFAMIADLAASPATKGAVLGTAATQGVYTELYEKLHSTFSTSLISFEQDKFSLLRKSCFKAMAMLIRNVGRYVVPFAQEILNHLNVHFFLSPKEVMSCLLELFMVTFHPVQPSKAQVQRVFHDANYKSHQAIVHPHNLGVYEQLYQGFDEDAAMAASLQDASKVPSLRPSLLSHPYRLRETQSEDFYSKVDLPIPLIEADKIIRSGKSLIRMFEPLVIGAMKLYRDTHDLGLQKQVLFVMTQLIKFGEVNNIIELLVRNLADVSGAIRRASAASIVVICRHYPKSPFDFAIYTIRKQLQSYIIPATKPDHQVSTPAGSPKVARAAPAITSPRKDSAAQNRAMSFMDDKDNKDDDDINMDEEEKGDDSRKEHEKEDEKASNEVKQPISEANLYGILYCLLQLLNLSEEWKSRVVDPRNPILPHVPFLHDLASKCMVHYDQNVMGIALELLQAILAASHMPEILGRLTWILNRKPPVRVASRAVVLQCLSFLALHYTQTFCDYFRLTDEAEAATAVDDLSKGDAAAAPADEAEAAADNGGSGVAQTTYAQNQHTMKELLQLVTFSDPLIRGSLAHIIACFIAGILRNPHTTATPAQATAATSPGAEESVPVPVLALEVIDVQSLIVDYLLRLLLDESANVRKMVCRALITCFDDILASAYARCAITILYTLIDSIREDTYWLVKTEALAFVASVDYCALQVVERDLATENRVFVYTREETSFQRRCLNMVLDLLASPDARVRQAAAEAVVTLVERLQLHSPAGPTHPYAALIERHIRHLCTVHSIKKFAIRRDVLHNLSQVAQLLLERVNALVPEDGVRGIYHALLLLCKAYAKPHTYLTHAHTEGMKNFDALPNPMAIYFGDFVPLIVERLTSSWAATDLDVHIDLVQIIGYMCKKSERHHLTSQWLRILQHLLAVITLLSHIAQRKPAPQSRPETASGFAMIADLAASPATKGAVLGTAATQGTTTKWTEEDCEKELTELREEFLARILKRANLSHGIGLLSIILFKSRYRVEECKGYALKIGQTLFPLLASASLAANIATNDYELLELYALFDKVVEKHSESEKTKKETTDSLCEGFVQLLKEVESRPEETPQFGEGKLLSARDLEQSIKSVTGPYWLPPALVYDCYVRVCLRKYLRFLGMRSEEEILPALAKLDDDPASSRPVEDVFVRRMMELVLIALQDTMKREHASAFSVELYAHLVTHLIALASPARFPRIHAAMRGLWTDAATDFAHARLFPLLFSGPLAYGREVACLSLAMLKFARSSRTAAGHGKLGWRARVVELTALVGYLATFLDASASHAWSGLTWSEDLGQLLIEHTNEPTVKKFVALVGSALSSPSMYATASGRFAFQLLGSLRSRLLGSGSAAGRQEQDFKNLLAALGSLPPSMATVGPRPPPPGKTAASEADLVVVLKCTELVIAISQRETLTEWQSDDEKATWEHMFASILQVQELISGKSVSVAAEEERHDGERRRAEIKMERVMELLLSEADNKRFAYLHDTCADNPVVNAYCDLVTALARKDVQLIYPQIVEGGAGGTSGGWCERAWRTGPMA</sequence>
<name>L8GJQ0_ACACF</name>
<feature type="non-terminal residue" evidence="4">
    <location>
        <position position="1"/>
    </location>
</feature>
<comment type="similarity">
    <text evidence="2">Belongs to the huntingtin family.</text>
</comment>
<evidence type="ECO:0000313" key="5">
    <source>
        <dbReference type="Proteomes" id="UP000011083"/>
    </source>
</evidence>
<dbReference type="PANTHER" id="PTHR10170:SF10">
    <property type="entry name" value="HUNTINGTIN"/>
    <property type="match status" value="1"/>
</dbReference>
<dbReference type="Proteomes" id="UP000011083">
    <property type="component" value="Unassembled WGS sequence"/>
</dbReference>
<evidence type="ECO:0000256" key="2">
    <source>
        <dbReference type="ARBA" id="ARBA00007153"/>
    </source>
</evidence>
<dbReference type="GeneID" id="14913812"/>